<dbReference type="AlphaFoldDB" id="A0A852YZC2"/>
<evidence type="ECO:0000313" key="10">
    <source>
        <dbReference type="Proteomes" id="UP000548304"/>
    </source>
</evidence>
<dbReference type="PANTHER" id="PTHR30614">
    <property type="entry name" value="MEMBRANE COMPONENT OF AMINO ACID ABC TRANSPORTER"/>
    <property type="match status" value="1"/>
</dbReference>
<feature type="transmembrane region" description="Helical" evidence="7">
    <location>
        <begin position="141"/>
        <end position="165"/>
    </location>
</feature>
<dbReference type="PROSITE" id="PS50928">
    <property type="entry name" value="ABC_TM1"/>
    <property type="match status" value="1"/>
</dbReference>
<dbReference type="GO" id="GO:0022857">
    <property type="term" value="F:transmembrane transporter activity"/>
    <property type="evidence" value="ECO:0007669"/>
    <property type="project" value="InterPro"/>
</dbReference>
<feature type="transmembrane region" description="Helical" evidence="7">
    <location>
        <begin position="240"/>
        <end position="262"/>
    </location>
</feature>
<proteinExistence type="inferred from homology"/>
<dbReference type="InterPro" id="IPR010065">
    <property type="entry name" value="AA_ABC_transptr_permease_3TM"/>
</dbReference>
<protein>
    <submittedName>
        <fullName evidence="9">Glutamate transport system permease protein</fullName>
    </submittedName>
</protein>
<dbReference type="NCBIfam" id="TIGR01726">
    <property type="entry name" value="HEQRo_perm_3TM"/>
    <property type="match status" value="1"/>
</dbReference>
<dbReference type="GO" id="GO:0006865">
    <property type="term" value="P:amino acid transport"/>
    <property type="evidence" value="ECO:0007669"/>
    <property type="project" value="TreeGrafter"/>
</dbReference>
<dbReference type="SUPFAM" id="SSF161098">
    <property type="entry name" value="MetI-like"/>
    <property type="match status" value="1"/>
</dbReference>
<dbReference type="PANTHER" id="PTHR30614:SF21">
    <property type="entry name" value="AMINO ACID ABC TRANSPORTER PERMEASE"/>
    <property type="match status" value="1"/>
</dbReference>
<sequence>MTDSVLYEAPGPRARRRARYASVVTALVLLAGLTWALYRFAAEGEFAYDKWGALVDPTNENFSALWTLLGGGLVNTLTAAGWSILFSLVIGTLLALTRITAAAWYRWAVVGVIELLRGTPVVVLIFFSAQALPAFGLDISLMWALVVGLTAYNCVIIAEIVRAGIAALPSGQSEAAYAVGMRRHQVMFSVLLPQAFRAMLPALISQLVVVLKDTSLGFTISYPEFVQRGEIAIENLGNQIQVYLVVAVVFILINYTLSRVAVRTERALSRGRKSSATAREPESAAATGD</sequence>
<comment type="caution">
    <text evidence="9">The sequence shown here is derived from an EMBL/GenBank/DDBJ whole genome shotgun (WGS) entry which is preliminary data.</text>
</comment>
<feature type="transmembrane region" description="Helical" evidence="7">
    <location>
        <begin position="62"/>
        <end position="95"/>
    </location>
</feature>
<dbReference type="InterPro" id="IPR043429">
    <property type="entry name" value="ArtM/GltK/GlnP/TcyL/YhdX-like"/>
</dbReference>
<evidence type="ECO:0000259" key="8">
    <source>
        <dbReference type="PROSITE" id="PS50928"/>
    </source>
</evidence>
<reference evidence="9 10" key="1">
    <citation type="submission" date="2020-07" db="EMBL/GenBank/DDBJ databases">
        <title>Genomic Encyclopedia of Type Strains, Phase III (KMG-III): the genomes of soil and plant-associated and newly described type strains.</title>
        <authorList>
            <person name="Whitman W."/>
        </authorList>
    </citation>
    <scope>NUCLEOTIDE SEQUENCE [LARGE SCALE GENOMIC DNA]</scope>
    <source>
        <strain evidence="9 10">CECT 8576</strain>
    </source>
</reference>
<name>A0A852YZC2_9ACTN</name>
<feature type="transmembrane region" description="Helical" evidence="7">
    <location>
        <begin position="20"/>
        <end position="42"/>
    </location>
</feature>
<dbReference type="InterPro" id="IPR000515">
    <property type="entry name" value="MetI-like"/>
</dbReference>
<dbReference type="InterPro" id="IPR035906">
    <property type="entry name" value="MetI-like_sf"/>
</dbReference>
<comment type="similarity">
    <text evidence="7">Belongs to the binding-protein-dependent transport system permease family.</text>
</comment>
<dbReference type="Pfam" id="PF00528">
    <property type="entry name" value="BPD_transp_1"/>
    <property type="match status" value="1"/>
</dbReference>
<keyword evidence="4 7" id="KW-0812">Transmembrane</keyword>
<keyword evidence="6 7" id="KW-0472">Membrane</keyword>
<dbReference type="RefSeq" id="WP_179533415.1">
    <property type="nucleotide sequence ID" value="NZ_JACBYW010000001.1"/>
</dbReference>
<keyword evidence="5 7" id="KW-1133">Transmembrane helix</keyword>
<evidence type="ECO:0000256" key="6">
    <source>
        <dbReference type="ARBA" id="ARBA00023136"/>
    </source>
</evidence>
<accession>A0A852YZC2</accession>
<feature type="transmembrane region" description="Helical" evidence="7">
    <location>
        <begin position="107"/>
        <end position="129"/>
    </location>
</feature>
<evidence type="ECO:0000256" key="1">
    <source>
        <dbReference type="ARBA" id="ARBA00004651"/>
    </source>
</evidence>
<dbReference type="EMBL" id="JACBYW010000001">
    <property type="protein sequence ID" value="NYH76756.1"/>
    <property type="molecule type" value="Genomic_DNA"/>
</dbReference>
<keyword evidence="10" id="KW-1185">Reference proteome</keyword>
<dbReference type="Proteomes" id="UP000548304">
    <property type="component" value="Unassembled WGS sequence"/>
</dbReference>
<keyword evidence="3" id="KW-1003">Cell membrane</keyword>
<evidence type="ECO:0000256" key="5">
    <source>
        <dbReference type="ARBA" id="ARBA00022989"/>
    </source>
</evidence>
<evidence type="ECO:0000313" key="9">
    <source>
        <dbReference type="EMBL" id="NYH76756.1"/>
    </source>
</evidence>
<organism evidence="9 10">
    <name type="scientific">Actinopolyspora biskrensis</name>
    <dbReference type="NCBI Taxonomy" id="1470178"/>
    <lineage>
        <taxon>Bacteria</taxon>
        <taxon>Bacillati</taxon>
        <taxon>Actinomycetota</taxon>
        <taxon>Actinomycetes</taxon>
        <taxon>Actinopolysporales</taxon>
        <taxon>Actinopolysporaceae</taxon>
        <taxon>Actinopolyspora</taxon>
    </lineage>
</organism>
<evidence type="ECO:0000256" key="2">
    <source>
        <dbReference type="ARBA" id="ARBA00022448"/>
    </source>
</evidence>
<gene>
    <name evidence="9" type="ORF">FHR84_000070</name>
</gene>
<evidence type="ECO:0000256" key="7">
    <source>
        <dbReference type="RuleBase" id="RU363032"/>
    </source>
</evidence>
<feature type="domain" description="ABC transmembrane type-1" evidence="8">
    <location>
        <begin position="73"/>
        <end position="261"/>
    </location>
</feature>
<evidence type="ECO:0000256" key="4">
    <source>
        <dbReference type="ARBA" id="ARBA00022692"/>
    </source>
</evidence>
<evidence type="ECO:0000256" key="3">
    <source>
        <dbReference type="ARBA" id="ARBA00022475"/>
    </source>
</evidence>
<dbReference type="Gene3D" id="1.10.3720.10">
    <property type="entry name" value="MetI-like"/>
    <property type="match status" value="1"/>
</dbReference>
<keyword evidence="2 7" id="KW-0813">Transport</keyword>
<feature type="transmembrane region" description="Helical" evidence="7">
    <location>
        <begin position="186"/>
        <end position="209"/>
    </location>
</feature>
<comment type="subcellular location">
    <subcellularLocation>
        <location evidence="1 7">Cell membrane</location>
        <topology evidence="1 7">Multi-pass membrane protein</topology>
    </subcellularLocation>
</comment>
<dbReference type="CDD" id="cd06261">
    <property type="entry name" value="TM_PBP2"/>
    <property type="match status" value="1"/>
</dbReference>
<dbReference type="GO" id="GO:0043190">
    <property type="term" value="C:ATP-binding cassette (ABC) transporter complex"/>
    <property type="evidence" value="ECO:0007669"/>
    <property type="project" value="InterPro"/>
</dbReference>